<proteinExistence type="predicted"/>
<sequence length="192" mass="21542">MKTPTFNKKHLTEYLFFGAMAALLYLIPLFFYLTNNRYENSYYLYIGNALFFLVIFYYNMRLLYRPYDKSRAVSMLMSGHLATICGVIISVLVATLLMVAFQPGLFTAKSSDAILNNAPANAEVIRPSGWLFMIYVNAVICNFGAGALISIMVSYAGKRNQTKDKPAHVDTHLPVNHGNEGGAGRHPHHRHA</sequence>
<accession>A0A917IK08</accession>
<organism evidence="3 4">
    <name type="scientific">Filimonas zeae</name>
    <dbReference type="NCBI Taxonomy" id="1737353"/>
    <lineage>
        <taxon>Bacteria</taxon>
        <taxon>Pseudomonadati</taxon>
        <taxon>Bacteroidota</taxon>
        <taxon>Chitinophagia</taxon>
        <taxon>Chitinophagales</taxon>
        <taxon>Chitinophagaceae</taxon>
        <taxon>Filimonas</taxon>
    </lineage>
</organism>
<feature type="transmembrane region" description="Helical" evidence="2">
    <location>
        <begin position="42"/>
        <end position="60"/>
    </location>
</feature>
<comment type="caution">
    <text evidence="3">The sequence shown here is derived from an EMBL/GenBank/DDBJ whole genome shotgun (WGS) entry which is preliminary data.</text>
</comment>
<evidence type="ECO:0000256" key="1">
    <source>
        <dbReference type="SAM" id="MobiDB-lite"/>
    </source>
</evidence>
<protein>
    <recommendedName>
        <fullName evidence="5">DUF4199 domain-containing protein</fullName>
    </recommendedName>
</protein>
<evidence type="ECO:0000313" key="3">
    <source>
        <dbReference type="EMBL" id="GGH56823.1"/>
    </source>
</evidence>
<keyword evidence="4" id="KW-1185">Reference proteome</keyword>
<dbReference type="AlphaFoldDB" id="A0A917IK08"/>
<dbReference type="EMBL" id="BMIB01000001">
    <property type="protein sequence ID" value="GGH56823.1"/>
    <property type="molecule type" value="Genomic_DNA"/>
</dbReference>
<feature type="transmembrane region" description="Helical" evidence="2">
    <location>
        <begin position="81"/>
        <end position="101"/>
    </location>
</feature>
<keyword evidence="2" id="KW-0812">Transmembrane</keyword>
<feature type="transmembrane region" description="Helical" evidence="2">
    <location>
        <begin position="130"/>
        <end position="155"/>
    </location>
</feature>
<feature type="region of interest" description="Disordered" evidence="1">
    <location>
        <begin position="163"/>
        <end position="192"/>
    </location>
</feature>
<gene>
    <name evidence="3" type="ORF">GCM10011379_00830</name>
</gene>
<keyword evidence="2" id="KW-0472">Membrane</keyword>
<evidence type="ECO:0008006" key="5">
    <source>
        <dbReference type="Google" id="ProtNLM"/>
    </source>
</evidence>
<feature type="transmembrane region" description="Helical" evidence="2">
    <location>
        <begin position="12"/>
        <end position="30"/>
    </location>
</feature>
<dbReference type="RefSeq" id="WP_188949590.1">
    <property type="nucleotide sequence ID" value="NZ_BMIB01000001.1"/>
</dbReference>
<name>A0A917IK08_9BACT</name>
<keyword evidence="2" id="KW-1133">Transmembrane helix</keyword>
<reference evidence="3" key="1">
    <citation type="journal article" date="2014" name="Int. J. Syst. Evol. Microbiol.">
        <title>Complete genome sequence of Corynebacterium casei LMG S-19264T (=DSM 44701T), isolated from a smear-ripened cheese.</title>
        <authorList>
            <consortium name="US DOE Joint Genome Institute (JGI-PGF)"/>
            <person name="Walter F."/>
            <person name="Albersmeier A."/>
            <person name="Kalinowski J."/>
            <person name="Ruckert C."/>
        </authorList>
    </citation>
    <scope>NUCLEOTIDE SEQUENCE</scope>
    <source>
        <strain evidence="3">CGMCC 1.15290</strain>
    </source>
</reference>
<reference evidence="3" key="2">
    <citation type="submission" date="2020-09" db="EMBL/GenBank/DDBJ databases">
        <authorList>
            <person name="Sun Q."/>
            <person name="Zhou Y."/>
        </authorList>
    </citation>
    <scope>NUCLEOTIDE SEQUENCE</scope>
    <source>
        <strain evidence="3">CGMCC 1.15290</strain>
    </source>
</reference>
<dbReference type="Proteomes" id="UP000627292">
    <property type="component" value="Unassembled WGS sequence"/>
</dbReference>
<evidence type="ECO:0000313" key="4">
    <source>
        <dbReference type="Proteomes" id="UP000627292"/>
    </source>
</evidence>
<evidence type="ECO:0000256" key="2">
    <source>
        <dbReference type="SAM" id="Phobius"/>
    </source>
</evidence>